<dbReference type="RefSeq" id="WP_106584784.1">
    <property type="nucleotide sequence ID" value="NZ_PYGA01000015.1"/>
</dbReference>
<feature type="transmembrane region" description="Helical" evidence="1">
    <location>
        <begin position="218"/>
        <end position="238"/>
    </location>
</feature>
<feature type="transmembrane region" description="Helical" evidence="1">
    <location>
        <begin position="194"/>
        <end position="211"/>
    </location>
</feature>
<feature type="transmembrane region" description="Helical" evidence="1">
    <location>
        <begin position="244"/>
        <end position="262"/>
    </location>
</feature>
<dbReference type="GO" id="GO:0004175">
    <property type="term" value="F:endopeptidase activity"/>
    <property type="evidence" value="ECO:0007669"/>
    <property type="project" value="UniProtKB-ARBA"/>
</dbReference>
<keyword evidence="3" id="KW-0378">Hydrolase</keyword>
<feature type="transmembrane region" description="Helical" evidence="1">
    <location>
        <begin position="124"/>
        <end position="141"/>
    </location>
</feature>
<dbReference type="GO" id="GO:0080120">
    <property type="term" value="P:CAAX-box protein maturation"/>
    <property type="evidence" value="ECO:0007669"/>
    <property type="project" value="UniProtKB-ARBA"/>
</dbReference>
<keyword evidence="4" id="KW-1185">Reference proteome</keyword>
<accession>A0A2P8DE22</accession>
<dbReference type="AlphaFoldDB" id="A0A2P8DE22"/>
<feature type="domain" description="CAAX prenyl protease 2/Lysostaphin resistance protein A-like" evidence="2">
    <location>
        <begin position="128"/>
        <end position="232"/>
    </location>
</feature>
<proteinExistence type="predicted"/>
<evidence type="ECO:0000256" key="1">
    <source>
        <dbReference type="SAM" id="Phobius"/>
    </source>
</evidence>
<organism evidence="3 4">
    <name type="scientific">Murinocardiopsis flavida</name>
    <dbReference type="NCBI Taxonomy" id="645275"/>
    <lineage>
        <taxon>Bacteria</taxon>
        <taxon>Bacillati</taxon>
        <taxon>Actinomycetota</taxon>
        <taxon>Actinomycetes</taxon>
        <taxon>Streptosporangiales</taxon>
        <taxon>Nocardiopsidaceae</taxon>
        <taxon>Murinocardiopsis</taxon>
    </lineage>
</organism>
<dbReference type="Proteomes" id="UP000240542">
    <property type="component" value="Unassembled WGS sequence"/>
</dbReference>
<dbReference type="Pfam" id="PF02517">
    <property type="entry name" value="Rce1-like"/>
    <property type="match status" value="1"/>
</dbReference>
<comment type="caution">
    <text evidence="3">The sequence shown here is derived from an EMBL/GenBank/DDBJ whole genome shotgun (WGS) entry which is preliminary data.</text>
</comment>
<feature type="transmembrane region" description="Helical" evidence="1">
    <location>
        <begin position="45"/>
        <end position="63"/>
    </location>
</feature>
<dbReference type="EMBL" id="PYGA01000015">
    <property type="protein sequence ID" value="PSK95455.1"/>
    <property type="molecule type" value="Genomic_DNA"/>
</dbReference>
<evidence type="ECO:0000313" key="4">
    <source>
        <dbReference type="Proteomes" id="UP000240542"/>
    </source>
</evidence>
<keyword evidence="1" id="KW-0812">Transmembrane</keyword>
<dbReference type="GO" id="GO:0006508">
    <property type="term" value="P:proteolysis"/>
    <property type="evidence" value="ECO:0007669"/>
    <property type="project" value="UniProtKB-KW"/>
</dbReference>
<dbReference type="InterPro" id="IPR003675">
    <property type="entry name" value="Rce1/LyrA-like_dom"/>
</dbReference>
<reference evidence="3 4" key="1">
    <citation type="submission" date="2018-03" db="EMBL/GenBank/DDBJ databases">
        <title>Genomic Encyclopedia of Archaeal and Bacterial Type Strains, Phase II (KMG-II): from individual species to whole genera.</title>
        <authorList>
            <person name="Goeker M."/>
        </authorList>
    </citation>
    <scope>NUCLEOTIDE SEQUENCE [LARGE SCALE GENOMIC DNA]</scope>
    <source>
        <strain evidence="3 4">DSM 45312</strain>
    </source>
</reference>
<name>A0A2P8DE22_9ACTN</name>
<keyword evidence="1" id="KW-0472">Membrane</keyword>
<keyword evidence="1" id="KW-1133">Transmembrane helix</keyword>
<protein>
    <submittedName>
        <fullName evidence="3">CAAX prenyl protease-like protein</fullName>
    </submittedName>
</protein>
<dbReference type="PANTHER" id="PTHR35797">
    <property type="entry name" value="PROTEASE-RELATED"/>
    <property type="match status" value="1"/>
</dbReference>
<feature type="transmembrane region" description="Helical" evidence="1">
    <location>
        <begin position="83"/>
        <end position="104"/>
    </location>
</feature>
<dbReference type="OrthoDB" id="3693644at2"/>
<dbReference type="PANTHER" id="PTHR35797:SF1">
    <property type="entry name" value="PROTEASE"/>
    <property type="match status" value="1"/>
</dbReference>
<evidence type="ECO:0000259" key="2">
    <source>
        <dbReference type="Pfam" id="PF02517"/>
    </source>
</evidence>
<dbReference type="InterPro" id="IPR042150">
    <property type="entry name" value="MmRce1-like"/>
</dbReference>
<gene>
    <name evidence="3" type="ORF">CLV63_115117</name>
</gene>
<evidence type="ECO:0000313" key="3">
    <source>
        <dbReference type="EMBL" id="PSK95455.1"/>
    </source>
</evidence>
<sequence length="279" mass="29391">MPTTTPARRPSGLVLFFAVTFGTSWASWLLAIWLGGPAMSAPVAIPYVFGAFGPMVGALAVRVRRGRRGEPAPDHVVRLRPKILLWAPLLMALASASVVGGALIGHELGAPAVTTANAQELFRMAGGPVPFLISMLLIGPLSEEAGWRGTAYPRMRATAGRVRAGLVLGAVWGVWHLPLFFINGTVQADLGIDSLSGLLFALSFIPMTLLINHAYDRAGTFAAVAVHFAVNTTMVLVGVQAPVAMAYVFTLEIVLVLALLAAHRPASIPAARHVDHAAV</sequence>
<feature type="transmembrane region" description="Helical" evidence="1">
    <location>
        <begin position="162"/>
        <end position="182"/>
    </location>
</feature>
<keyword evidence="3" id="KW-0645">Protease</keyword>
<feature type="transmembrane region" description="Helical" evidence="1">
    <location>
        <begin position="12"/>
        <end position="33"/>
    </location>
</feature>